<dbReference type="RefSeq" id="WP_094604113.1">
    <property type="nucleotide sequence ID" value="NZ_CP155573.1"/>
</dbReference>
<dbReference type="PANTHER" id="PTHR22617:SF23">
    <property type="entry name" value="CHEMOTAXIS PROTEIN CHEW"/>
    <property type="match status" value="1"/>
</dbReference>
<dbReference type="Gene3D" id="2.40.50.180">
    <property type="entry name" value="CheA-289, Domain 4"/>
    <property type="match status" value="1"/>
</dbReference>
<evidence type="ECO:0000259" key="1">
    <source>
        <dbReference type="PROSITE" id="PS50851"/>
    </source>
</evidence>
<reference evidence="2" key="1">
    <citation type="submission" date="2024-05" db="EMBL/GenBank/DDBJ databases">
        <title>Isolation and characterization of Sporomusa carbonis sp. nov., a carboxydotrophic hydrogenogen in the genus of Sporomusa isolated from a charcoal burning pile.</title>
        <authorList>
            <person name="Boeer T."/>
            <person name="Rosenbaum F."/>
            <person name="Eysell L."/>
            <person name="Mueller V."/>
            <person name="Daniel R."/>
            <person name="Poehlein A."/>
        </authorList>
    </citation>
    <scope>NUCLEOTIDE SEQUENCE [LARGE SCALE GENOMIC DNA]</scope>
    <source>
        <strain evidence="2">DSM 10669</strain>
    </source>
</reference>
<dbReference type="InterPro" id="IPR039315">
    <property type="entry name" value="CheW"/>
</dbReference>
<dbReference type="EMBL" id="CP155573">
    <property type="protein sequence ID" value="XFO68338.1"/>
    <property type="molecule type" value="Genomic_DNA"/>
</dbReference>
<protein>
    <recommendedName>
        <fullName evidence="1">CheW-like domain-containing protein</fullName>
    </recommendedName>
</protein>
<dbReference type="SMART" id="SM00260">
    <property type="entry name" value="CheW"/>
    <property type="match status" value="1"/>
</dbReference>
<name>A0ABZ3ISJ1_9FIRM</name>
<feature type="domain" description="CheW-like" evidence="1">
    <location>
        <begin position="3"/>
        <end position="145"/>
    </location>
</feature>
<gene>
    <name evidence="2" type="ORF">SPSIL_045610</name>
</gene>
<proteinExistence type="predicted"/>
<evidence type="ECO:0000313" key="3">
    <source>
        <dbReference type="Proteomes" id="UP000216752"/>
    </source>
</evidence>
<dbReference type="PROSITE" id="PS50851">
    <property type="entry name" value="CHEW"/>
    <property type="match status" value="1"/>
</dbReference>
<keyword evidence="3" id="KW-1185">Reference proteome</keyword>
<dbReference type="SUPFAM" id="SSF50341">
    <property type="entry name" value="CheW-like"/>
    <property type="match status" value="1"/>
</dbReference>
<dbReference type="Gene3D" id="2.30.30.40">
    <property type="entry name" value="SH3 Domains"/>
    <property type="match status" value="1"/>
</dbReference>
<dbReference type="InterPro" id="IPR036061">
    <property type="entry name" value="CheW-like_dom_sf"/>
</dbReference>
<sequence length="186" mass="20597">MASIQLVIFEIDGCEYGIDALTVNGILRAQKYKIQKIPGLPREIEGMINLRGHVNYIFNLRNKFGLAEMTAAEDSKFIMLHSNGQVIGCIVDEVTDIVHFNEEDLQAAPTLSSSLSVSYVKGIGKVDERMIIILDPVQLLSTAESSDPETPLVKLSDLAIPLKCPPLDNYSHCPVTNRLPDDIYPR</sequence>
<dbReference type="InterPro" id="IPR002545">
    <property type="entry name" value="CheW-lke_dom"/>
</dbReference>
<accession>A0ABZ3ISJ1</accession>
<evidence type="ECO:0000313" key="2">
    <source>
        <dbReference type="EMBL" id="XFO68338.1"/>
    </source>
</evidence>
<dbReference type="PANTHER" id="PTHR22617">
    <property type="entry name" value="CHEMOTAXIS SENSOR HISTIDINE KINASE-RELATED"/>
    <property type="match status" value="1"/>
</dbReference>
<organism evidence="2 3">
    <name type="scientific">Sporomusa silvacetica DSM 10669</name>
    <dbReference type="NCBI Taxonomy" id="1123289"/>
    <lineage>
        <taxon>Bacteria</taxon>
        <taxon>Bacillati</taxon>
        <taxon>Bacillota</taxon>
        <taxon>Negativicutes</taxon>
        <taxon>Selenomonadales</taxon>
        <taxon>Sporomusaceae</taxon>
        <taxon>Sporomusa</taxon>
    </lineage>
</organism>
<dbReference type="Proteomes" id="UP000216752">
    <property type="component" value="Chromosome"/>
</dbReference>
<dbReference type="Pfam" id="PF01584">
    <property type="entry name" value="CheW"/>
    <property type="match status" value="1"/>
</dbReference>